<feature type="transmembrane region" description="Helical" evidence="7">
    <location>
        <begin position="152"/>
        <end position="172"/>
    </location>
</feature>
<evidence type="ECO:0000256" key="1">
    <source>
        <dbReference type="ARBA" id="ARBA00004651"/>
    </source>
</evidence>
<evidence type="ECO:0000256" key="4">
    <source>
        <dbReference type="ARBA" id="ARBA00022989"/>
    </source>
</evidence>
<dbReference type="SUPFAM" id="SSF103473">
    <property type="entry name" value="MFS general substrate transporter"/>
    <property type="match status" value="1"/>
</dbReference>
<dbReference type="GO" id="GO:0022857">
    <property type="term" value="F:transmembrane transporter activity"/>
    <property type="evidence" value="ECO:0007669"/>
    <property type="project" value="InterPro"/>
</dbReference>
<feature type="transmembrane region" description="Helical" evidence="7">
    <location>
        <begin position="25"/>
        <end position="47"/>
    </location>
</feature>
<keyword evidence="3 7" id="KW-0812">Transmembrane</keyword>
<feature type="domain" description="Major facilitator superfamily (MFS) profile" evidence="8">
    <location>
        <begin position="28"/>
        <end position="402"/>
    </location>
</feature>
<dbReference type="GO" id="GO:0005886">
    <property type="term" value="C:plasma membrane"/>
    <property type="evidence" value="ECO:0007669"/>
    <property type="project" value="UniProtKB-SubCell"/>
</dbReference>
<feature type="transmembrane region" description="Helical" evidence="7">
    <location>
        <begin position="290"/>
        <end position="308"/>
    </location>
</feature>
<dbReference type="PROSITE" id="PS50850">
    <property type="entry name" value="MFS"/>
    <property type="match status" value="1"/>
</dbReference>
<dbReference type="PANTHER" id="PTHR43124:SF5">
    <property type="entry name" value="PURINE RIBONUCLEOSIDE EFFLUX PUMP NEPI"/>
    <property type="match status" value="1"/>
</dbReference>
<dbReference type="RefSeq" id="WP_103871994.1">
    <property type="nucleotide sequence ID" value="NZ_FNUY01000003.1"/>
</dbReference>
<name>A0A1H5X820_9HYPH</name>
<evidence type="ECO:0000313" key="9">
    <source>
        <dbReference type="EMBL" id="SEG07773.1"/>
    </source>
</evidence>
<feature type="transmembrane region" description="Helical" evidence="7">
    <location>
        <begin position="93"/>
        <end position="113"/>
    </location>
</feature>
<organism evidence="9 10">
    <name type="scientific">Bosea lathyri</name>
    <dbReference type="NCBI Taxonomy" id="1036778"/>
    <lineage>
        <taxon>Bacteria</taxon>
        <taxon>Pseudomonadati</taxon>
        <taxon>Pseudomonadota</taxon>
        <taxon>Alphaproteobacteria</taxon>
        <taxon>Hyphomicrobiales</taxon>
        <taxon>Boseaceae</taxon>
        <taxon>Bosea</taxon>
    </lineage>
</organism>
<gene>
    <name evidence="9" type="ORF">SAMN04488115_103128</name>
</gene>
<feature type="region of interest" description="Disordered" evidence="6">
    <location>
        <begin position="1"/>
        <end position="20"/>
    </location>
</feature>
<dbReference type="CDD" id="cd17324">
    <property type="entry name" value="MFS_NepI_like"/>
    <property type="match status" value="1"/>
</dbReference>
<evidence type="ECO:0000256" key="3">
    <source>
        <dbReference type="ARBA" id="ARBA00022692"/>
    </source>
</evidence>
<feature type="transmembrane region" description="Helical" evidence="7">
    <location>
        <begin position="314"/>
        <end position="338"/>
    </location>
</feature>
<dbReference type="InterPro" id="IPR050189">
    <property type="entry name" value="MFS_Efflux_Transporters"/>
</dbReference>
<feature type="transmembrane region" description="Helical" evidence="7">
    <location>
        <begin position="67"/>
        <end position="86"/>
    </location>
</feature>
<sequence length="416" mass="41758">MSDSASAVATLPLDSPDDADEQSPAWPAVFALTLGVFGLVTAEFLPASLLTPMAADVGVSVGAAGQAVTATAVVGAIAGLATAIVTRGIDRRIVVWALTGSLILSSLLAAAATSLTTLLLARVLLGIGLGGFWSMVAATAMRLVPMSALPRAMSLIFTGVSVATVSAAPIGAYLGDLWGWRIVFVLSAVLGVVALGAQLLTMPRLPALGSPDVRTLFDLLRRPSIRLVLLAIVVSISGHFAGFTYIRPFLEQVPVLSVEAISLVLLAYGVGGFFGNFVGGAIVARSAKAAVIAGSATIAVMAVILFLFGSSIAVAAVAVGLWGFAFGALPVGFQTWMVRISPDEAESAGGLLVAAFQVAIASGAIFGGLLVDGSGPLGAIGYAAVATLLAALGVLVFGAKSPEQIEAGGAGRPAIH</sequence>
<dbReference type="AlphaFoldDB" id="A0A1H5X820"/>
<dbReference type="InterPro" id="IPR011701">
    <property type="entry name" value="MFS"/>
</dbReference>
<feature type="transmembrane region" description="Helical" evidence="7">
    <location>
        <begin position="178"/>
        <end position="200"/>
    </location>
</feature>
<dbReference type="OrthoDB" id="9812189at2"/>
<feature type="transmembrane region" description="Helical" evidence="7">
    <location>
        <begin position="377"/>
        <end position="397"/>
    </location>
</feature>
<dbReference type="Gene3D" id="1.20.1250.20">
    <property type="entry name" value="MFS general substrate transporter like domains"/>
    <property type="match status" value="1"/>
</dbReference>
<accession>A0A1H5X820</accession>
<evidence type="ECO:0000256" key="2">
    <source>
        <dbReference type="ARBA" id="ARBA00022475"/>
    </source>
</evidence>
<keyword evidence="10" id="KW-1185">Reference proteome</keyword>
<evidence type="ECO:0000313" key="10">
    <source>
        <dbReference type="Proteomes" id="UP000236743"/>
    </source>
</evidence>
<keyword evidence="4 7" id="KW-1133">Transmembrane helix</keyword>
<protein>
    <submittedName>
        <fullName evidence="9">MFS transporter, DHA1 family, purine ribonucleoside efflux pump</fullName>
    </submittedName>
</protein>
<dbReference type="Proteomes" id="UP000236743">
    <property type="component" value="Unassembled WGS sequence"/>
</dbReference>
<evidence type="ECO:0000256" key="7">
    <source>
        <dbReference type="SAM" id="Phobius"/>
    </source>
</evidence>
<evidence type="ECO:0000259" key="8">
    <source>
        <dbReference type="PROSITE" id="PS50850"/>
    </source>
</evidence>
<keyword evidence="2" id="KW-1003">Cell membrane</keyword>
<dbReference type="InterPro" id="IPR036259">
    <property type="entry name" value="MFS_trans_sf"/>
</dbReference>
<evidence type="ECO:0000256" key="6">
    <source>
        <dbReference type="SAM" id="MobiDB-lite"/>
    </source>
</evidence>
<dbReference type="EMBL" id="FNUY01000003">
    <property type="protein sequence ID" value="SEG07773.1"/>
    <property type="molecule type" value="Genomic_DNA"/>
</dbReference>
<feature type="transmembrane region" description="Helical" evidence="7">
    <location>
        <begin position="260"/>
        <end position="283"/>
    </location>
</feature>
<dbReference type="Pfam" id="PF07690">
    <property type="entry name" value="MFS_1"/>
    <property type="match status" value="1"/>
</dbReference>
<feature type="transmembrane region" description="Helical" evidence="7">
    <location>
        <begin position="227"/>
        <end position="248"/>
    </location>
</feature>
<keyword evidence="5 7" id="KW-0472">Membrane</keyword>
<evidence type="ECO:0000256" key="5">
    <source>
        <dbReference type="ARBA" id="ARBA00023136"/>
    </source>
</evidence>
<comment type="subcellular location">
    <subcellularLocation>
        <location evidence="1">Cell membrane</location>
        <topology evidence="1">Multi-pass membrane protein</topology>
    </subcellularLocation>
</comment>
<feature type="transmembrane region" description="Helical" evidence="7">
    <location>
        <begin position="350"/>
        <end position="371"/>
    </location>
</feature>
<reference evidence="9 10" key="1">
    <citation type="submission" date="2016-10" db="EMBL/GenBank/DDBJ databases">
        <authorList>
            <person name="de Groot N.N."/>
        </authorList>
    </citation>
    <scope>NUCLEOTIDE SEQUENCE [LARGE SCALE GENOMIC DNA]</scope>
    <source>
        <strain evidence="9 10">DSM 26656</strain>
    </source>
</reference>
<dbReference type="InterPro" id="IPR020846">
    <property type="entry name" value="MFS_dom"/>
</dbReference>
<proteinExistence type="predicted"/>
<feature type="transmembrane region" description="Helical" evidence="7">
    <location>
        <begin position="119"/>
        <end position="140"/>
    </location>
</feature>
<dbReference type="PANTHER" id="PTHR43124">
    <property type="entry name" value="PURINE EFFLUX PUMP PBUE"/>
    <property type="match status" value="1"/>
</dbReference>